<protein>
    <recommendedName>
        <fullName evidence="1">Beta-lactamase-related domain-containing protein</fullName>
    </recommendedName>
</protein>
<dbReference type="InterPro" id="IPR012338">
    <property type="entry name" value="Beta-lactam/transpept-like"/>
</dbReference>
<gene>
    <name evidence="2" type="ORF">Plec18167_001894</name>
</gene>
<evidence type="ECO:0000259" key="1">
    <source>
        <dbReference type="Pfam" id="PF00144"/>
    </source>
</evidence>
<sequence length="296" mass="32809">MAKVTAEIEAALKSKLDSLTSRPNGVPGLVYVAVNKDGDTVFEHASGKRGLDSKEPMTTDTVFWIASCTKMITSIAAMQLVEQGKLALDDVSLVERLAPELKDVKVLQENESGNLTLVEKERGITLRMLLSHTAGFGYDFLNTKLRKWSEPIGASALSARKGDILLQPLVNQPGSRWEYGVNLDWAGELVMRASGLKLNDYMQKYIFEPVGVKDVSMFPTEDMKRRLAWVHSRASDGTLSTREEGHPYQSPLRINTSEEYESTYHSGGAGCFAVPKEYCSTFPGFRIQHSLTLTQK</sequence>
<dbReference type="SUPFAM" id="SSF56601">
    <property type="entry name" value="beta-lactamase/transpeptidase-like"/>
    <property type="match status" value="1"/>
</dbReference>
<accession>A0ABR3YBQ8</accession>
<dbReference type="Proteomes" id="UP001583193">
    <property type="component" value="Unassembled WGS sequence"/>
</dbReference>
<dbReference type="PANTHER" id="PTHR43283:SF3">
    <property type="entry name" value="BETA-LACTAMASE FAMILY PROTEIN (AFU_ORTHOLOGUE AFUA_5G07500)"/>
    <property type="match status" value="1"/>
</dbReference>
<name>A0ABR3YBQ8_9EURO</name>
<keyword evidence="3" id="KW-1185">Reference proteome</keyword>
<feature type="domain" description="Beta-lactamase-related" evidence="1">
    <location>
        <begin position="26"/>
        <end position="282"/>
    </location>
</feature>
<dbReference type="PANTHER" id="PTHR43283">
    <property type="entry name" value="BETA-LACTAMASE-RELATED"/>
    <property type="match status" value="1"/>
</dbReference>
<proteinExistence type="predicted"/>
<reference evidence="2 3" key="1">
    <citation type="journal article" date="2024" name="IMA Fungus">
        <title>IMA Genome - F19 : A genome assembly and annotation guide to empower mycologists, including annotated draft genome sequences of Ceratocystis pirilliformis, Diaporthe australafricana, Fusarium ophioides, Paecilomyces lecythidis, and Sporothrix stenoceras.</title>
        <authorList>
            <person name="Aylward J."/>
            <person name="Wilson A.M."/>
            <person name="Visagie C.M."/>
            <person name="Spraker J."/>
            <person name="Barnes I."/>
            <person name="Buitendag C."/>
            <person name="Ceriani C."/>
            <person name="Del Mar Angel L."/>
            <person name="du Plessis D."/>
            <person name="Fuchs T."/>
            <person name="Gasser K."/>
            <person name="Kramer D."/>
            <person name="Li W."/>
            <person name="Munsamy K."/>
            <person name="Piso A."/>
            <person name="Price J.L."/>
            <person name="Sonnekus B."/>
            <person name="Thomas C."/>
            <person name="van der Nest A."/>
            <person name="van Dijk A."/>
            <person name="van Heerden A."/>
            <person name="van Vuuren N."/>
            <person name="Yilmaz N."/>
            <person name="Duong T.A."/>
            <person name="van der Merwe N.A."/>
            <person name="Wingfield M.J."/>
            <person name="Wingfield B.D."/>
        </authorList>
    </citation>
    <scope>NUCLEOTIDE SEQUENCE [LARGE SCALE GENOMIC DNA]</scope>
    <source>
        <strain evidence="2 3">CMW 18167</strain>
    </source>
</reference>
<dbReference type="Gene3D" id="3.40.710.10">
    <property type="entry name" value="DD-peptidase/beta-lactamase superfamily"/>
    <property type="match status" value="1"/>
</dbReference>
<dbReference type="InterPro" id="IPR050789">
    <property type="entry name" value="Diverse_Enzym_Activities"/>
</dbReference>
<dbReference type="Pfam" id="PF00144">
    <property type="entry name" value="Beta-lactamase"/>
    <property type="match status" value="1"/>
</dbReference>
<dbReference type="EMBL" id="JAVDPF010000003">
    <property type="protein sequence ID" value="KAL1885237.1"/>
    <property type="molecule type" value="Genomic_DNA"/>
</dbReference>
<organism evidence="2 3">
    <name type="scientific">Paecilomyces lecythidis</name>
    <dbReference type="NCBI Taxonomy" id="3004212"/>
    <lineage>
        <taxon>Eukaryota</taxon>
        <taxon>Fungi</taxon>
        <taxon>Dikarya</taxon>
        <taxon>Ascomycota</taxon>
        <taxon>Pezizomycotina</taxon>
        <taxon>Eurotiomycetes</taxon>
        <taxon>Eurotiomycetidae</taxon>
        <taxon>Eurotiales</taxon>
        <taxon>Thermoascaceae</taxon>
        <taxon>Paecilomyces</taxon>
    </lineage>
</organism>
<comment type="caution">
    <text evidence="2">The sequence shown here is derived from an EMBL/GenBank/DDBJ whole genome shotgun (WGS) entry which is preliminary data.</text>
</comment>
<evidence type="ECO:0000313" key="3">
    <source>
        <dbReference type="Proteomes" id="UP001583193"/>
    </source>
</evidence>
<evidence type="ECO:0000313" key="2">
    <source>
        <dbReference type="EMBL" id="KAL1885237.1"/>
    </source>
</evidence>
<dbReference type="InterPro" id="IPR001466">
    <property type="entry name" value="Beta-lactam-related"/>
</dbReference>